<accession>A0AAD1D7L7</accession>
<proteinExistence type="predicted"/>
<gene>
    <name evidence="2" type="ORF">SmB9_26830</name>
</gene>
<feature type="chain" id="PRO_5042164661" evidence="1">
    <location>
        <begin position="20"/>
        <end position="58"/>
    </location>
</feature>
<name>A0AAD1D7L7_SPHMI</name>
<keyword evidence="1" id="KW-0732">Signal</keyword>
<evidence type="ECO:0000313" key="2">
    <source>
        <dbReference type="EMBL" id="BBE35025.1"/>
    </source>
</evidence>
<feature type="signal peptide" evidence="1">
    <location>
        <begin position="1"/>
        <end position="19"/>
    </location>
</feature>
<protein>
    <submittedName>
        <fullName evidence="2">Uncharacterized protein</fullName>
    </submittedName>
</protein>
<dbReference type="AlphaFoldDB" id="A0AAD1D7L7"/>
<dbReference type="RefSeq" id="WP_160119218.1">
    <property type="nucleotide sequence ID" value="NZ_AP018711.1"/>
</dbReference>
<evidence type="ECO:0000256" key="1">
    <source>
        <dbReference type="SAM" id="SignalP"/>
    </source>
</evidence>
<dbReference type="EMBL" id="AP018711">
    <property type="protein sequence ID" value="BBE35025.1"/>
    <property type="molecule type" value="Genomic_DNA"/>
</dbReference>
<reference evidence="2 3" key="1">
    <citation type="submission" date="2018-06" db="EMBL/GenBank/DDBJ databases">
        <title>Complete Genome Sequence of the Microcystin-Degrading Bacterium Sphingosinicella microcystinivorans Strain B-9.</title>
        <authorList>
            <person name="Jin H."/>
            <person name="Nishizawa T."/>
            <person name="Guo Y."/>
            <person name="Nishizawa A."/>
            <person name="Park H."/>
            <person name="Kato H."/>
            <person name="Tsuji K."/>
            <person name="Harada K."/>
        </authorList>
    </citation>
    <scope>NUCLEOTIDE SEQUENCE [LARGE SCALE GENOMIC DNA]</scope>
    <source>
        <strain evidence="2 3">B9</strain>
    </source>
</reference>
<dbReference type="KEGG" id="smic:SmB9_26830"/>
<dbReference type="Proteomes" id="UP000275727">
    <property type="component" value="Chromosome"/>
</dbReference>
<sequence>MKAGVTLLLALSAAASAQAETPMGEAYARAARVLDANLIGAIRNAYVTPHWIGEGDRF</sequence>
<organism evidence="2 3">
    <name type="scientific">Sphingosinicella microcystinivorans</name>
    <dbReference type="NCBI Taxonomy" id="335406"/>
    <lineage>
        <taxon>Bacteria</taxon>
        <taxon>Pseudomonadati</taxon>
        <taxon>Pseudomonadota</taxon>
        <taxon>Alphaproteobacteria</taxon>
        <taxon>Sphingomonadales</taxon>
        <taxon>Sphingosinicellaceae</taxon>
        <taxon>Sphingosinicella</taxon>
    </lineage>
</organism>
<evidence type="ECO:0000313" key="3">
    <source>
        <dbReference type="Proteomes" id="UP000275727"/>
    </source>
</evidence>